<evidence type="ECO:0000256" key="1">
    <source>
        <dbReference type="SAM" id="MobiDB-lite"/>
    </source>
</evidence>
<dbReference type="EMBL" id="SPHZ02000004">
    <property type="protein sequence ID" value="KAF0922285.1"/>
    <property type="molecule type" value="Genomic_DNA"/>
</dbReference>
<keyword evidence="3" id="KW-1185">Reference proteome</keyword>
<gene>
    <name evidence="2" type="ORF">E2562_031176</name>
</gene>
<feature type="region of interest" description="Disordered" evidence="1">
    <location>
        <begin position="1"/>
        <end position="36"/>
    </location>
</feature>
<accession>A0A6G1EAZ6</accession>
<evidence type="ECO:0000313" key="3">
    <source>
        <dbReference type="Proteomes" id="UP000479710"/>
    </source>
</evidence>
<name>A0A6G1EAZ6_9ORYZ</name>
<organism evidence="2 3">
    <name type="scientific">Oryza meyeriana var. granulata</name>
    <dbReference type="NCBI Taxonomy" id="110450"/>
    <lineage>
        <taxon>Eukaryota</taxon>
        <taxon>Viridiplantae</taxon>
        <taxon>Streptophyta</taxon>
        <taxon>Embryophyta</taxon>
        <taxon>Tracheophyta</taxon>
        <taxon>Spermatophyta</taxon>
        <taxon>Magnoliopsida</taxon>
        <taxon>Liliopsida</taxon>
        <taxon>Poales</taxon>
        <taxon>Poaceae</taxon>
        <taxon>BOP clade</taxon>
        <taxon>Oryzoideae</taxon>
        <taxon>Oryzeae</taxon>
        <taxon>Oryzinae</taxon>
        <taxon>Oryza</taxon>
        <taxon>Oryza meyeriana</taxon>
    </lineage>
</organism>
<dbReference type="Proteomes" id="UP000479710">
    <property type="component" value="Unassembled WGS sequence"/>
</dbReference>
<comment type="caution">
    <text evidence="2">The sequence shown here is derived from an EMBL/GenBank/DDBJ whole genome shotgun (WGS) entry which is preliminary data.</text>
</comment>
<evidence type="ECO:0000313" key="2">
    <source>
        <dbReference type="EMBL" id="KAF0922285.1"/>
    </source>
</evidence>
<dbReference type="AlphaFoldDB" id="A0A6G1EAZ6"/>
<reference evidence="2 3" key="1">
    <citation type="submission" date="2019-11" db="EMBL/GenBank/DDBJ databases">
        <title>Whole genome sequence of Oryza granulata.</title>
        <authorList>
            <person name="Li W."/>
        </authorList>
    </citation>
    <scope>NUCLEOTIDE SEQUENCE [LARGE SCALE GENOMIC DNA]</scope>
    <source>
        <strain evidence="3">cv. Menghai</strain>
        <tissue evidence="2">Leaf</tissue>
    </source>
</reference>
<protein>
    <submittedName>
        <fullName evidence="2">Uncharacterized protein</fullName>
    </submittedName>
</protein>
<proteinExistence type="predicted"/>
<sequence>MAARRRVARFRSGDSSAGEFEFGGGTPASGAELGSSGLDQRGEGLLGFGLSCAVLRAGRGFARPVEDVARGRDSFVQVSWPLLLEQAVVIFIHAVLYATISATSTNCATIDVIHSRAEHSY</sequence>